<dbReference type="EMBL" id="LQOJ01000037">
    <property type="protein sequence ID" value="ORV03479.1"/>
    <property type="molecule type" value="Genomic_DNA"/>
</dbReference>
<dbReference type="STRING" id="1793.AWC04_10210"/>
<dbReference type="AlphaFoldDB" id="A0A1X1RDJ1"/>
<accession>A0A1X1RDJ1</accession>
<dbReference type="OrthoDB" id="9765468at2"/>
<dbReference type="Proteomes" id="UP000193484">
    <property type="component" value="Unassembled WGS sequence"/>
</dbReference>
<dbReference type="RefSeq" id="WP_085095706.1">
    <property type="nucleotide sequence ID" value="NZ_AP022603.1"/>
</dbReference>
<comment type="caution">
    <text evidence="1">The sequence shown here is derived from an EMBL/GenBank/DDBJ whole genome shotgun (WGS) entry which is preliminary data.</text>
</comment>
<dbReference type="Pfam" id="PF01370">
    <property type="entry name" value="Epimerase"/>
    <property type="match status" value="1"/>
</dbReference>
<dbReference type="InterPro" id="IPR001509">
    <property type="entry name" value="Epimerase_deHydtase"/>
</dbReference>
<gene>
    <name evidence="1" type="ORF">AWC04_10210</name>
</gene>
<protein>
    <submittedName>
        <fullName evidence="1">Uncharacterized protein</fullName>
    </submittedName>
</protein>
<sequence>MRILLTGAGSGLGRAAARHLIAAGHDVTGISEAGHPMLDARVRLHRGPLTGPVLQDLADEADAIVHLAPVEPGEPDAAGPSGVLAVSDAAGRSGSRLLFVVPAAGDPDIYRYPEQLVTSSWAPSLVIRVAPLLGREPIPMVARTVHTLRRRGGPESMRLLHVDDLLRFLSRAVGSHRTGTVDLAIAEPVSVAAARRWLAGASLPLRRRSPWTDPDPGYKLLPLQRDWEFSCGWTGLAAVIDTARGCGRRLHPGGAAPPRITVEVPGTDLIDAAPIGQAGELDDRIDARFPVFVAPPAAGPDDRPAGPLSPLSLDLHAGGLGCAQRAVAAALGLPAGLGEEWTHRATAVFGHRFYAGQSVATAVGELGVHRAATHPRLLTLAGRYGAECDALTLDVATDAGIDTAVGELSDAALSVRIRLLGNRIRQGWTTTTLGLLIEDTLGPVAERRAPLAWSLRLAGAAMRLDLAGLPDAPAGTLETPGAGQPPALTRRLLDTARAGREKCWQLTLADLTRLAAAVTEAGRRMAAVRALAAAADVHLLTCEEIAVGPLDSRLRVKRRRADADRLAAIAMPALIDGQWGPGAQRDAG</sequence>
<organism evidence="1 2">
    <name type="scientific">Mycolicibacterium fallax</name>
    <name type="common">Mycobacterium fallax</name>
    <dbReference type="NCBI Taxonomy" id="1793"/>
    <lineage>
        <taxon>Bacteria</taxon>
        <taxon>Bacillati</taxon>
        <taxon>Actinomycetota</taxon>
        <taxon>Actinomycetes</taxon>
        <taxon>Mycobacteriales</taxon>
        <taxon>Mycobacteriaceae</taxon>
        <taxon>Mycolicibacterium</taxon>
    </lineage>
</organism>
<reference evidence="1 2" key="1">
    <citation type="submission" date="2016-01" db="EMBL/GenBank/DDBJ databases">
        <title>The new phylogeny of the genus Mycobacterium.</title>
        <authorList>
            <person name="Tarcisio F."/>
            <person name="Conor M."/>
            <person name="Antonella G."/>
            <person name="Elisabetta G."/>
            <person name="Giulia F.S."/>
            <person name="Sara T."/>
            <person name="Anna F."/>
            <person name="Clotilde B."/>
            <person name="Roberto B."/>
            <person name="Veronica D.S."/>
            <person name="Fabio R."/>
            <person name="Monica P."/>
            <person name="Olivier J."/>
            <person name="Enrico T."/>
            <person name="Nicola S."/>
        </authorList>
    </citation>
    <scope>NUCLEOTIDE SEQUENCE [LARGE SCALE GENOMIC DNA]</scope>
    <source>
        <strain evidence="1 2">DSM 44179</strain>
    </source>
</reference>
<name>A0A1X1RDJ1_MYCFA</name>
<dbReference type="Gene3D" id="3.40.50.720">
    <property type="entry name" value="NAD(P)-binding Rossmann-like Domain"/>
    <property type="match status" value="1"/>
</dbReference>
<evidence type="ECO:0000313" key="2">
    <source>
        <dbReference type="Proteomes" id="UP000193484"/>
    </source>
</evidence>
<dbReference type="InterPro" id="IPR036291">
    <property type="entry name" value="NAD(P)-bd_dom_sf"/>
</dbReference>
<proteinExistence type="predicted"/>
<evidence type="ECO:0000313" key="1">
    <source>
        <dbReference type="EMBL" id="ORV03479.1"/>
    </source>
</evidence>
<dbReference type="SUPFAM" id="SSF51735">
    <property type="entry name" value="NAD(P)-binding Rossmann-fold domains"/>
    <property type="match status" value="1"/>
</dbReference>
<keyword evidence="2" id="KW-1185">Reference proteome</keyword>